<feature type="region of interest" description="Disordered" evidence="1">
    <location>
        <begin position="79"/>
        <end position="133"/>
    </location>
</feature>
<proteinExistence type="predicted"/>
<dbReference type="Pfam" id="PF15999">
    <property type="entry name" value="DUF4774"/>
    <property type="match status" value="2"/>
</dbReference>
<dbReference type="AlphaFoldDB" id="A0A9P9YPZ1"/>
<evidence type="ECO:0000313" key="3">
    <source>
        <dbReference type="EMBL" id="KAI8041013.1"/>
    </source>
</evidence>
<feature type="domain" description="DUF4774" evidence="2">
    <location>
        <begin position="227"/>
        <end position="282"/>
    </location>
</feature>
<feature type="region of interest" description="Disordered" evidence="1">
    <location>
        <begin position="170"/>
        <end position="196"/>
    </location>
</feature>
<feature type="compositionally biased region" description="Low complexity" evidence="1">
    <location>
        <begin position="79"/>
        <end position="89"/>
    </location>
</feature>
<evidence type="ECO:0000313" key="4">
    <source>
        <dbReference type="Proteomes" id="UP001059596"/>
    </source>
</evidence>
<dbReference type="Proteomes" id="UP001059596">
    <property type="component" value="Unassembled WGS sequence"/>
</dbReference>
<organism evidence="3 4">
    <name type="scientific">Drosophila gunungcola</name>
    <name type="common">fruit fly</name>
    <dbReference type="NCBI Taxonomy" id="103775"/>
    <lineage>
        <taxon>Eukaryota</taxon>
        <taxon>Metazoa</taxon>
        <taxon>Ecdysozoa</taxon>
        <taxon>Arthropoda</taxon>
        <taxon>Hexapoda</taxon>
        <taxon>Insecta</taxon>
        <taxon>Pterygota</taxon>
        <taxon>Neoptera</taxon>
        <taxon>Endopterygota</taxon>
        <taxon>Diptera</taxon>
        <taxon>Brachycera</taxon>
        <taxon>Muscomorpha</taxon>
        <taxon>Ephydroidea</taxon>
        <taxon>Drosophilidae</taxon>
        <taxon>Drosophila</taxon>
        <taxon>Sophophora</taxon>
    </lineage>
</organism>
<keyword evidence="4" id="KW-1185">Reference proteome</keyword>
<gene>
    <name evidence="3" type="ORF">M5D96_005263</name>
</gene>
<feature type="compositionally biased region" description="Basic residues" evidence="1">
    <location>
        <begin position="170"/>
        <end position="179"/>
    </location>
</feature>
<name>A0A9P9YPZ1_9MUSC</name>
<dbReference type="InterPro" id="IPR031942">
    <property type="entry name" value="DUF4774"/>
</dbReference>
<protein>
    <recommendedName>
        <fullName evidence="2">DUF4774 domain-containing protein</fullName>
    </recommendedName>
</protein>
<feature type="domain" description="DUF4774" evidence="2">
    <location>
        <begin position="515"/>
        <end position="567"/>
    </location>
</feature>
<comment type="caution">
    <text evidence="3">The sequence shown here is derived from an EMBL/GenBank/DDBJ whole genome shotgun (WGS) entry which is preliminary data.</text>
</comment>
<dbReference type="EMBL" id="JAMKOV010000003">
    <property type="protein sequence ID" value="KAI8041013.1"/>
    <property type="molecule type" value="Genomic_DNA"/>
</dbReference>
<reference evidence="3" key="1">
    <citation type="journal article" date="2023" name="Genome Biol. Evol.">
        <title>Long-read-based Genome Assembly of Drosophila gunungcola Reveals Fewer Chemosensory Genes in Flower-breeding Species.</title>
        <authorList>
            <person name="Negi A."/>
            <person name="Liao B.Y."/>
            <person name="Yeh S.D."/>
        </authorList>
    </citation>
    <scope>NUCLEOTIDE SEQUENCE</scope>
    <source>
        <strain evidence="3">Sukarami</strain>
    </source>
</reference>
<sequence length="665" mass="70865">MLLAYWRTTNVEAWPPGQPVAEASKSGKLVAATAPAQHLTPYGAYQPVLLHAAPYYAAYQLPPLAYLVQPTVPNAAKTSAAEVTTTTTAKPEGLADDSSSEIEKPEKLQALPAPKTRTTGQVSGDLRSDSGLRSAVSKINPEYVIEEIVPIPGKLVISTSRSAMQKFRKAAPQKLRKQSTGRQPPKVEATGRTSTSSANFPQIPFGNYFLPYRPEQAQAVQGRKQAALILEPHSKAVVGNGGTAISTPISKAYLKRGVPTNVYFNPESVAIAGVGGKAHATADLELDLHRSRAAPLVFEEHPYYGGLRGQLLQLRPQRDGSLGSFILQRQQPQVRAVPRDADDTITISAASISAIADGHGVASGATSSISASASDFNRIQLAAARLVAIQELAKRKGSFSEEDNKVYASSLLELGQAAQSLALLQQTGQIKDFSVLLQPEMFGNGNGNPQKQPSNFGLEATNNPADQKIDEQKLDEVTEQQFSPDEQFLPPNNEDPYEDVNDSVSVMAPKKDAAVAEAKPVGLSIAGEGGVASSKPNAVALSGRNGLAVASPKATAIAGVSPEEAAAFSISLPTRNQLVIKSPNLAAEKASDDYDYNDVPLTVARFPLTRETPQPVRLAGGDSLVERWRTAIAEDYAARQAQVKVAMAPPTPFIRMAPKRRLHSE</sequence>
<accession>A0A9P9YPZ1</accession>
<evidence type="ECO:0000256" key="1">
    <source>
        <dbReference type="SAM" id="MobiDB-lite"/>
    </source>
</evidence>
<evidence type="ECO:0000259" key="2">
    <source>
        <dbReference type="Pfam" id="PF15999"/>
    </source>
</evidence>